<evidence type="ECO:0000256" key="3">
    <source>
        <dbReference type="ARBA" id="ARBA00022692"/>
    </source>
</evidence>
<comment type="caution">
    <text evidence="8">The sequence shown here is derived from an EMBL/GenBank/DDBJ whole genome shotgun (WGS) entry which is preliminary data.</text>
</comment>
<dbReference type="AlphaFoldDB" id="A0A395M3N7"/>
<dbReference type="Pfam" id="PF07244">
    <property type="entry name" value="POTRA"/>
    <property type="match status" value="1"/>
</dbReference>
<evidence type="ECO:0000256" key="2">
    <source>
        <dbReference type="ARBA" id="ARBA00022452"/>
    </source>
</evidence>
<evidence type="ECO:0000259" key="6">
    <source>
        <dbReference type="Pfam" id="PF01103"/>
    </source>
</evidence>
<gene>
    <name evidence="8" type="ORF">D0433_01375</name>
</gene>
<evidence type="ECO:0000259" key="7">
    <source>
        <dbReference type="Pfam" id="PF07244"/>
    </source>
</evidence>
<keyword evidence="3 5" id="KW-0812">Transmembrane</keyword>
<keyword evidence="5" id="KW-1133">Transmembrane helix</keyword>
<feature type="domain" description="Bacterial surface antigen (D15)" evidence="6">
    <location>
        <begin position="606"/>
        <end position="795"/>
    </location>
</feature>
<feature type="domain" description="POTRA" evidence="7">
    <location>
        <begin position="89"/>
        <end position="204"/>
    </location>
</feature>
<dbReference type="InterPro" id="IPR010827">
    <property type="entry name" value="BamA/TamA_POTRA"/>
</dbReference>
<name>A0A395M3N7_9BACT</name>
<evidence type="ECO:0000256" key="1">
    <source>
        <dbReference type="ARBA" id="ARBA00004370"/>
    </source>
</evidence>
<dbReference type="GO" id="GO:0019867">
    <property type="term" value="C:outer membrane"/>
    <property type="evidence" value="ECO:0007669"/>
    <property type="project" value="InterPro"/>
</dbReference>
<protein>
    <recommendedName>
        <fullName evidence="10">Outer membrane protein assembly factor</fullName>
    </recommendedName>
</protein>
<dbReference type="PANTHER" id="PTHR12815">
    <property type="entry name" value="SORTING AND ASSEMBLY MACHINERY SAMM50 PROTEIN FAMILY MEMBER"/>
    <property type="match status" value="1"/>
</dbReference>
<evidence type="ECO:0000256" key="5">
    <source>
        <dbReference type="SAM" id="Phobius"/>
    </source>
</evidence>
<sequence>MARSPTKALRKSGLTFRQAKTSITTTTTPITIKSSHCLCPYLLLAVAIPALENGARLQTSVLLFLCLCLIFPTLLFAQTFSASPPKPTYIDRLFIIGNKALKEKDLIAEMRTRENTVYFSFFRPWVGLYQFGKIFPDSSGLRNFFQNTLGEAPAEYDSLTFQDDLARLSELYAANGYLSATFRPTFEYNSDSSLVTIRLMIDEGEPTVIRSIEYVGIESLDDDERELFEREAFIHTGEVYAIRDMLRERARIVTFFQDRGYAFMSPDSIRAEVRLSDNNRSAAICFFIHLPQQLRFGDIVAVVHNPVQPDTVSTLRRSVEDGIQVDVYSEQYIDPYLIRRSIAYRPDYLSSLSAKRETLQQLGLLGIFESATIRDDSVHNDRLYTTIDLQLLPRHQIKPELRIDNRNNAPNFSPAISYLNRNMFGGAESFTFAVSGGFQPNLGARTQVFSGEEIALDPIVYNFDARLEYSVPYFFSPRNRLIALLQYSVLQDAPRRQQSALLRFRSQIFPNAFQQITLDLLEVEFVDIQLPNVSDAVKEDLFNRGVPRTFPRNISNRIDFFFSNLPEARRTLDARLNATFEISGALPYLFVAGFGTGEAQLLGLRYNQFIRLSTLGSLGIPVSGNSQLAFKIFVGYLFPYAKSAGNPTPLERRFYAGGPNSLRGWGFNLLGPGNNPADSALAVSRLGSDIKLEFSIEQRISFFRTFGYPSGIVIFFDAGNIWAREGENALAAATFFEQIGVNTGLGLRFGTPIGPLRLDFAYRIYDPSLPLADRWQIQKWQLGSFQFNFGIGEAF</sequence>
<dbReference type="Pfam" id="PF01103">
    <property type="entry name" value="Omp85"/>
    <property type="match status" value="1"/>
</dbReference>
<evidence type="ECO:0008006" key="10">
    <source>
        <dbReference type="Google" id="ProtNLM"/>
    </source>
</evidence>
<dbReference type="Gene3D" id="2.40.160.50">
    <property type="entry name" value="membrane protein fhac: a member of the omp85/tpsb transporter family"/>
    <property type="match status" value="1"/>
</dbReference>
<dbReference type="PANTHER" id="PTHR12815:SF18">
    <property type="entry name" value="SORTING AND ASSEMBLY MACHINERY COMPONENT 50 HOMOLOG"/>
    <property type="match status" value="1"/>
</dbReference>
<dbReference type="EMBL" id="PHFL01000007">
    <property type="protein sequence ID" value="RFM25301.1"/>
    <property type="molecule type" value="Genomic_DNA"/>
</dbReference>
<evidence type="ECO:0000313" key="9">
    <source>
        <dbReference type="Proteomes" id="UP000266389"/>
    </source>
</evidence>
<evidence type="ECO:0000256" key="4">
    <source>
        <dbReference type="ARBA" id="ARBA00023136"/>
    </source>
</evidence>
<keyword evidence="4 5" id="KW-0472">Membrane</keyword>
<evidence type="ECO:0000313" key="8">
    <source>
        <dbReference type="EMBL" id="RFM25301.1"/>
    </source>
</evidence>
<reference evidence="8 9" key="1">
    <citation type="journal article" date="2011" name="ISME J.">
        <title>Community ecology of hot spring cyanobacterial mats: predominant populations and their functional potential.</title>
        <authorList>
            <person name="Klatt C.G."/>
            <person name="Wood J.M."/>
            <person name="Rusch D.B."/>
            <person name="Bateson M.M."/>
            <person name="Hamamura N."/>
            <person name="Heidelberg J.F."/>
            <person name="Grossman A.R."/>
            <person name="Bhaya D."/>
            <person name="Cohan F.M."/>
            <person name="Kuhl M."/>
            <person name="Bryant D.A."/>
            <person name="Ward D.M."/>
        </authorList>
    </citation>
    <scope>NUCLEOTIDE SEQUENCE [LARGE SCALE GENOMIC DNA]</scope>
    <source>
        <strain evidence="8">OS</strain>
    </source>
</reference>
<proteinExistence type="predicted"/>
<dbReference type="InterPro" id="IPR000184">
    <property type="entry name" value="Bac_surfAg_D15"/>
</dbReference>
<comment type="subcellular location">
    <subcellularLocation>
        <location evidence="1">Membrane</location>
    </subcellularLocation>
</comment>
<dbReference type="Gene3D" id="3.10.20.310">
    <property type="entry name" value="membrane protein fhac"/>
    <property type="match status" value="1"/>
</dbReference>
<dbReference type="InterPro" id="IPR039910">
    <property type="entry name" value="D15-like"/>
</dbReference>
<accession>A0A395M3N7</accession>
<feature type="transmembrane region" description="Helical" evidence="5">
    <location>
        <begin position="61"/>
        <end position="80"/>
    </location>
</feature>
<organism evidence="8 9">
    <name type="scientific">Candidatus Thermochlorobacter aerophilus</name>
    <dbReference type="NCBI Taxonomy" id="1868324"/>
    <lineage>
        <taxon>Bacteria</taxon>
        <taxon>Pseudomonadati</taxon>
        <taxon>Chlorobiota</taxon>
        <taxon>Chlorobiia</taxon>
        <taxon>Chlorobiales</taxon>
        <taxon>Candidatus Thermochlorobacteriaceae</taxon>
        <taxon>Candidatus Thermochlorobacter</taxon>
    </lineage>
</organism>
<keyword evidence="2" id="KW-1134">Transmembrane beta strand</keyword>
<dbReference type="Proteomes" id="UP000266389">
    <property type="component" value="Unassembled WGS sequence"/>
</dbReference>